<gene>
    <name evidence="1" type="ORF">NAEGRDRAFT_50840</name>
</gene>
<reference evidence="1 2" key="1">
    <citation type="journal article" date="2010" name="Cell">
        <title>The genome of Naegleria gruberi illuminates early eukaryotic versatility.</title>
        <authorList>
            <person name="Fritz-Laylin L.K."/>
            <person name="Prochnik S.E."/>
            <person name="Ginger M.L."/>
            <person name="Dacks J.B."/>
            <person name="Carpenter M.L."/>
            <person name="Field M.C."/>
            <person name="Kuo A."/>
            <person name="Paredez A."/>
            <person name="Chapman J."/>
            <person name="Pham J."/>
            <person name="Shu S."/>
            <person name="Neupane R."/>
            <person name="Cipriano M."/>
            <person name="Mancuso J."/>
            <person name="Tu H."/>
            <person name="Salamov A."/>
            <person name="Lindquist E."/>
            <person name="Shapiro H."/>
            <person name="Lucas S."/>
            <person name="Grigoriev I.V."/>
            <person name="Cande W.Z."/>
            <person name="Fulton C."/>
            <person name="Rokhsar D.S."/>
            <person name="Dawson S.C."/>
        </authorList>
    </citation>
    <scope>NUCLEOTIDE SEQUENCE [LARGE SCALE GENOMIC DNA]</scope>
    <source>
        <strain evidence="1 2">NEG-M</strain>
    </source>
</reference>
<sequence length="183" mass="20480">MLQPRLLPKVLEQINTDGIKTTILCNVNGSLISSASTTNTTSANSSEQQLTYQQHLLPSQLKHLDKLVAAIAANMWYSYQKAGKTAFSPSPIEYDENGNVIEQEPQDQEDQLPPQELKCLLADCEYGRMAITGVSRNVVLCVCAEKNVPFGLLNKKTTVLREYLSEPFKIIDEAIEEEEEEEF</sequence>
<dbReference type="VEuPathDB" id="AmoebaDB:NAEGRDRAFT_50840"/>
<name>D2VMS1_NAEGR</name>
<dbReference type="RefSeq" id="XP_002674528.1">
    <property type="nucleotide sequence ID" value="XM_002674482.1"/>
</dbReference>
<dbReference type="InParanoid" id="D2VMS1"/>
<accession>D2VMS1</accession>
<dbReference type="GO" id="GO:0032008">
    <property type="term" value="P:positive regulation of TOR signaling"/>
    <property type="evidence" value="ECO:0007669"/>
    <property type="project" value="InterPro"/>
</dbReference>
<protein>
    <submittedName>
        <fullName evidence="1">Predicted protein</fullName>
    </submittedName>
</protein>
<organism evidence="2">
    <name type="scientific">Naegleria gruberi</name>
    <name type="common">Amoeba</name>
    <dbReference type="NCBI Taxonomy" id="5762"/>
    <lineage>
        <taxon>Eukaryota</taxon>
        <taxon>Discoba</taxon>
        <taxon>Heterolobosea</taxon>
        <taxon>Tetramitia</taxon>
        <taxon>Eutetramitia</taxon>
        <taxon>Vahlkampfiidae</taxon>
        <taxon>Naegleria</taxon>
    </lineage>
</organism>
<dbReference type="Gene3D" id="3.30.450.30">
    <property type="entry name" value="Dynein light chain 2a, cytoplasmic"/>
    <property type="match status" value="1"/>
</dbReference>
<dbReference type="STRING" id="5762.D2VMS1"/>
<dbReference type="SUPFAM" id="SSF103196">
    <property type="entry name" value="Roadblock/LC7 domain"/>
    <property type="match status" value="1"/>
</dbReference>
<dbReference type="GO" id="GO:0005085">
    <property type="term" value="F:guanyl-nucleotide exchange factor activity"/>
    <property type="evidence" value="ECO:0007669"/>
    <property type="project" value="InterPro"/>
</dbReference>
<keyword evidence="2" id="KW-1185">Reference proteome</keyword>
<dbReference type="KEGG" id="ngr:NAEGRDRAFT_50840"/>
<dbReference type="OrthoDB" id="271745at2759"/>
<proteinExistence type="predicted"/>
<dbReference type="EMBL" id="GG738883">
    <property type="protein sequence ID" value="EFC41784.1"/>
    <property type="molecule type" value="Genomic_DNA"/>
</dbReference>
<dbReference type="Proteomes" id="UP000006671">
    <property type="component" value="Unassembled WGS sequence"/>
</dbReference>
<dbReference type="OMA" id="WAAYEKN"/>
<dbReference type="PANTHER" id="PTHR13323">
    <property type="entry name" value="LATE ENDOSOMAL/LYSOSOMAL MP1 INTERACTING PROTEIN"/>
    <property type="match status" value="1"/>
</dbReference>
<dbReference type="GeneID" id="8855096"/>
<dbReference type="AlphaFoldDB" id="D2VMS1"/>
<dbReference type="GO" id="GO:0060090">
    <property type="term" value="F:molecular adaptor activity"/>
    <property type="evidence" value="ECO:0007669"/>
    <property type="project" value="InterPro"/>
</dbReference>
<dbReference type="InterPro" id="IPR037587">
    <property type="entry name" value="LAMTOR2-like"/>
</dbReference>
<evidence type="ECO:0000313" key="1">
    <source>
        <dbReference type="EMBL" id="EFC41784.1"/>
    </source>
</evidence>
<evidence type="ECO:0000313" key="2">
    <source>
        <dbReference type="Proteomes" id="UP000006671"/>
    </source>
</evidence>
<dbReference type="eggNOG" id="KOG4107">
    <property type="taxonomic scope" value="Eukaryota"/>
</dbReference>